<feature type="region of interest" description="Disordered" evidence="1">
    <location>
        <begin position="1"/>
        <end position="28"/>
    </location>
</feature>
<feature type="compositionally biased region" description="Basic and acidic residues" evidence="1">
    <location>
        <begin position="11"/>
        <end position="24"/>
    </location>
</feature>
<proteinExistence type="predicted"/>
<dbReference type="RefSeq" id="WP_191283894.1">
    <property type="nucleotide sequence ID" value="NZ_BNAI01000006.1"/>
</dbReference>
<feature type="compositionally biased region" description="Polar residues" evidence="1">
    <location>
        <begin position="1"/>
        <end position="10"/>
    </location>
</feature>
<reference evidence="2" key="1">
    <citation type="journal article" date="2014" name="Int. J. Syst. Evol. Microbiol.">
        <title>Complete genome sequence of Corynebacterium casei LMG S-19264T (=DSM 44701T), isolated from a smear-ripened cheese.</title>
        <authorList>
            <consortium name="US DOE Joint Genome Institute (JGI-PGF)"/>
            <person name="Walter F."/>
            <person name="Albersmeier A."/>
            <person name="Kalinowski J."/>
            <person name="Ruckert C."/>
        </authorList>
    </citation>
    <scope>NUCLEOTIDE SEQUENCE</scope>
    <source>
        <strain evidence="2">CGMCC 1.16548</strain>
    </source>
</reference>
<gene>
    <name evidence="2" type="ORF">GCM10011600_25310</name>
</gene>
<evidence type="ECO:0000313" key="2">
    <source>
        <dbReference type="EMBL" id="GHF23053.1"/>
    </source>
</evidence>
<dbReference type="Proteomes" id="UP000617531">
    <property type="component" value="Unassembled WGS sequence"/>
</dbReference>
<reference evidence="2" key="2">
    <citation type="submission" date="2020-09" db="EMBL/GenBank/DDBJ databases">
        <authorList>
            <person name="Sun Q."/>
            <person name="Zhou Y."/>
        </authorList>
    </citation>
    <scope>NUCLEOTIDE SEQUENCE</scope>
    <source>
        <strain evidence="2">CGMCC 1.16548</strain>
    </source>
</reference>
<name>A0A8J3GSG7_9MICO</name>
<evidence type="ECO:0000256" key="1">
    <source>
        <dbReference type="SAM" id="MobiDB-lite"/>
    </source>
</evidence>
<protein>
    <submittedName>
        <fullName evidence="2">Uncharacterized protein</fullName>
    </submittedName>
</protein>
<sequence length="89" mass="10392">MSQILSTHPPQHSERPQPRVEAEAPRLTSRRPNALDKLALRLGLLLITYGRRSYALSREDLVRHVETARARHARELDWDRARHTLVPQR</sequence>
<accession>A0A8J3GSG7</accession>
<organism evidence="2 3">
    <name type="scientific">Pseudolysinimonas yzui</name>
    <dbReference type="NCBI Taxonomy" id="2708254"/>
    <lineage>
        <taxon>Bacteria</taxon>
        <taxon>Bacillati</taxon>
        <taxon>Actinomycetota</taxon>
        <taxon>Actinomycetes</taxon>
        <taxon>Micrococcales</taxon>
        <taxon>Microbacteriaceae</taxon>
        <taxon>Pseudolysinimonas</taxon>
    </lineage>
</organism>
<keyword evidence="3" id="KW-1185">Reference proteome</keyword>
<dbReference type="AlphaFoldDB" id="A0A8J3GSG7"/>
<evidence type="ECO:0000313" key="3">
    <source>
        <dbReference type="Proteomes" id="UP000617531"/>
    </source>
</evidence>
<dbReference type="EMBL" id="BNAI01000006">
    <property type="protein sequence ID" value="GHF23053.1"/>
    <property type="molecule type" value="Genomic_DNA"/>
</dbReference>
<comment type="caution">
    <text evidence="2">The sequence shown here is derived from an EMBL/GenBank/DDBJ whole genome shotgun (WGS) entry which is preliminary data.</text>
</comment>